<reference evidence="1 2" key="1">
    <citation type="submission" date="2015-07" db="EMBL/GenBank/DDBJ databases">
        <title>The genome of Melipona quadrifasciata.</title>
        <authorList>
            <person name="Pan H."/>
            <person name="Kapheim K."/>
        </authorList>
    </citation>
    <scope>NUCLEOTIDE SEQUENCE [LARGE SCALE GENOMIC DNA]</scope>
    <source>
        <strain evidence="1">0111107301</strain>
        <tissue evidence="1">Whole body</tissue>
    </source>
</reference>
<organism evidence="1 2">
    <name type="scientific">Melipona quadrifasciata</name>
    <dbReference type="NCBI Taxonomy" id="166423"/>
    <lineage>
        <taxon>Eukaryota</taxon>
        <taxon>Metazoa</taxon>
        <taxon>Ecdysozoa</taxon>
        <taxon>Arthropoda</taxon>
        <taxon>Hexapoda</taxon>
        <taxon>Insecta</taxon>
        <taxon>Pterygota</taxon>
        <taxon>Neoptera</taxon>
        <taxon>Endopterygota</taxon>
        <taxon>Hymenoptera</taxon>
        <taxon>Apocrita</taxon>
        <taxon>Aculeata</taxon>
        <taxon>Apoidea</taxon>
        <taxon>Anthophila</taxon>
        <taxon>Apidae</taxon>
        <taxon>Melipona</taxon>
    </lineage>
</organism>
<sequence>MGEWLGIDRCVYGISGDMKVMLLVCKGCPILIYKLFV</sequence>
<evidence type="ECO:0000313" key="2">
    <source>
        <dbReference type="Proteomes" id="UP000053105"/>
    </source>
</evidence>
<evidence type="ECO:0000313" key="1">
    <source>
        <dbReference type="EMBL" id="KOX72249.1"/>
    </source>
</evidence>
<accession>A0A0M8ZYM5</accession>
<name>A0A0M8ZYM5_9HYME</name>
<dbReference type="EMBL" id="KQ435824">
    <property type="protein sequence ID" value="KOX72249.1"/>
    <property type="molecule type" value="Genomic_DNA"/>
</dbReference>
<dbReference type="AlphaFoldDB" id="A0A0M8ZYM5"/>
<dbReference type="Proteomes" id="UP000053105">
    <property type="component" value="Unassembled WGS sequence"/>
</dbReference>
<proteinExistence type="predicted"/>
<keyword evidence="2" id="KW-1185">Reference proteome</keyword>
<gene>
    <name evidence="1" type="ORF">WN51_01111</name>
</gene>
<protein>
    <submittedName>
        <fullName evidence="1">Uncharacterized protein</fullName>
    </submittedName>
</protein>